<evidence type="ECO:0000313" key="7">
    <source>
        <dbReference type="EMBL" id="GAX26116.1"/>
    </source>
</evidence>
<evidence type="ECO:0000256" key="5">
    <source>
        <dbReference type="SAM" id="SignalP"/>
    </source>
</evidence>
<keyword evidence="8" id="KW-1185">Reference proteome</keyword>
<dbReference type="GO" id="GO:0030246">
    <property type="term" value="F:carbohydrate binding"/>
    <property type="evidence" value="ECO:0007669"/>
    <property type="project" value="InterPro"/>
</dbReference>
<dbReference type="EMBL" id="BDSP01000238">
    <property type="protein sequence ID" value="GAX26116.1"/>
    <property type="molecule type" value="Genomic_DNA"/>
</dbReference>
<feature type="domain" description="CBM6" evidence="6">
    <location>
        <begin position="591"/>
        <end position="713"/>
    </location>
</feature>
<keyword evidence="3" id="KW-0378">Hydrolase</keyword>
<dbReference type="GO" id="GO:0009986">
    <property type="term" value="C:cell surface"/>
    <property type="evidence" value="ECO:0007669"/>
    <property type="project" value="TreeGrafter"/>
</dbReference>
<evidence type="ECO:0000256" key="3">
    <source>
        <dbReference type="ARBA" id="ARBA00022801"/>
    </source>
</evidence>
<reference evidence="7 8" key="1">
    <citation type="journal article" date="2015" name="Plant Cell">
        <title>Oil accumulation by the oleaginous diatom Fistulifera solaris as revealed by the genome and transcriptome.</title>
        <authorList>
            <person name="Tanaka T."/>
            <person name="Maeda Y."/>
            <person name="Veluchamy A."/>
            <person name="Tanaka M."/>
            <person name="Abida H."/>
            <person name="Marechal E."/>
            <person name="Bowler C."/>
            <person name="Muto M."/>
            <person name="Sunaga Y."/>
            <person name="Tanaka M."/>
            <person name="Yoshino T."/>
            <person name="Taniguchi T."/>
            <person name="Fukuda Y."/>
            <person name="Nemoto M."/>
            <person name="Matsumoto M."/>
            <person name="Wong P.S."/>
            <person name="Aburatani S."/>
            <person name="Fujibuchi W."/>
        </authorList>
    </citation>
    <scope>NUCLEOTIDE SEQUENCE [LARGE SCALE GENOMIC DNA]</scope>
    <source>
        <strain evidence="7 8">JPCC DA0580</strain>
    </source>
</reference>
<dbReference type="CDD" id="cd04080">
    <property type="entry name" value="CBM6_cellulase-like"/>
    <property type="match status" value="1"/>
</dbReference>
<dbReference type="InterPro" id="IPR050386">
    <property type="entry name" value="Glycosyl_hydrolase_5"/>
</dbReference>
<dbReference type="InterPro" id="IPR008979">
    <property type="entry name" value="Galactose-bd-like_sf"/>
</dbReference>
<proteinExistence type="inferred from homology"/>
<accession>A0A1Z5KIQ2</accession>
<dbReference type="AlphaFoldDB" id="A0A1Z5KIQ2"/>
<dbReference type="GO" id="GO:0005576">
    <property type="term" value="C:extracellular region"/>
    <property type="evidence" value="ECO:0007669"/>
    <property type="project" value="TreeGrafter"/>
</dbReference>
<comment type="similarity">
    <text evidence="1">Belongs to the glycosyl hydrolase 5 (cellulase A) family.</text>
</comment>
<dbReference type="PANTHER" id="PTHR31297:SF13">
    <property type="entry name" value="PUTATIVE-RELATED"/>
    <property type="match status" value="1"/>
</dbReference>
<dbReference type="SUPFAM" id="SSF51445">
    <property type="entry name" value="(Trans)glycosidases"/>
    <property type="match status" value="1"/>
</dbReference>
<dbReference type="Pfam" id="PF03422">
    <property type="entry name" value="CBM_6"/>
    <property type="match status" value="2"/>
</dbReference>
<dbReference type="InterPro" id="IPR006584">
    <property type="entry name" value="Cellulose-bd_IV"/>
</dbReference>
<evidence type="ECO:0000256" key="1">
    <source>
        <dbReference type="ARBA" id="ARBA00005641"/>
    </source>
</evidence>
<feature type="signal peptide" evidence="5">
    <location>
        <begin position="1"/>
        <end position="26"/>
    </location>
</feature>
<dbReference type="InterPro" id="IPR005084">
    <property type="entry name" value="CBM6"/>
</dbReference>
<dbReference type="Pfam" id="PF00150">
    <property type="entry name" value="Cellulase"/>
    <property type="match status" value="1"/>
</dbReference>
<dbReference type="InParanoid" id="A0A1Z5KIQ2"/>
<dbReference type="Gene3D" id="2.60.120.260">
    <property type="entry name" value="Galactose-binding domain-like"/>
    <property type="match status" value="2"/>
</dbReference>
<name>A0A1Z5KIQ2_FISSO</name>
<keyword evidence="4" id="KW-0326">Glycosidase</keyword>
<protein>
    <recommendedName>
        <fullName evidence="6">CBM6 domain-containing protein</fullName>
    </recommendedName>
</protein>
<dbReference type="GO" id="GO:0009251">
    <property type="term" value="P:glucan catabolic process"/>
    <property type="evidence" value="ECO:0007669"/>
    <property type="project" value="TreeGrafter"/>
</dbReference>
<evidence type="ECO:0000259" key="6">
    <source>
        <dbReference type="PROSITE" id="PS51175"/>
    </source>
</evidence>
<evidence type="ECO:0000313" key="8">
    <source>
        <dbReference type="Proteomes" id="UP000198406"/>
    </source>
</evidence>
<sequence length="715" mass="81887">MKEFSFYWNLLVSALLGFEMPIPVTTNADSCEPFHLNAEVGILQLNTSLYCASSRDMYRESDMHMQQKWEAGDFITWNIELEKEGIYWVNYRISSPEGTGWFELISSGDDGDESVMIENLLPLTEDWENYVNVEQPMQLSAGSQRITLKVIEGGWDTEWLEIQPESHYAEQTVAKYRSLSSPIPMKGFVRTDGRQILDHYGSPLLLQGMGLGGWMLQEPYMVLFNNVSTQWEMFEQLSSSIGEEGVKTYRQAWLDNWMTYDDVVELKRSGFNSIRVPLHYNLFTLSIEEERVQGSDTWLREGFSRIDKLLQWCERENLYVILDLHCAPGGQGRDAKISDYDPSKPSLWESPENLRKAVALWGAIAKRYADNFWIAGYDVLNEPNWAFEEGGDPDGCTDQFNQPLKAFYQEAIAAIREFDKNHIVYIQGNFWGSNHNGLWPIGDDNVALSFHHYWVENTVETIASYLQLRDTYNIPLWMGEAGENHNHWKTEAVNLLQSHDIGWTFWTWKKVESTSSSYSIDEPDGYFVLRSYWSELDRFYPSFVEKTMMQLAENTLLANCRRNVAAIEALTGRDRSCNVAGYTKIGNFASTKIESEDFCSMLGAIVEGTTDRGEIGDSIGWFDNGDWLQYNVEVAEAGFYEARFRVSSVDGHGAFQMVLDDGTTLGIVESIPLTGSWRSWTTILTELSLPAGKYTLTIQALDDGWTLNWFSFQQL</sequence>
<dbReference type="GO" id="GO:0008422">
    <property type="term" value="F:beta-glucosidase activity"/>
    <property type="evidence" value="ECO:0007669"/>
    <property type="project" value="TreeGrafter"/>
</dbReference>
<keyword evidence="2 5" id="KW-0732">Signal</keyword>
<evidence type="ECO:0000256" key="2">
    <source>
        <dbReference type="ARBA" id="ARBA00022729"/>
    </source>
</evidence>
<dbReference type="InterPro" id="IPR017853">
    <property type="entry name" value="GH"/>
</dbReference>
<dbReference type="PANTHER" id="PTHR31297">
    <property type="entry name" value="GLUCAN ENDO-1,6-BETA-GLUCOSIDASE B"/>
    <property type="match status" value="1"/>
</dbReference>
<evidence type="ECO:0000256" key="4">
    <source>
        <dbReference type="ARBA" id="ARBA00023295"/>
    </source>
</evidence>
<dbReference type="SMART" id="SM00606">
    <property type="entry name" value="CBD_IV"/>
    <property type="match status" value="1"/>
</dbReference>
<feature type="chain" id="PRO_5012803314" description="CBM6 domain-containing protein" evidence="5">
    <location>
        <begin position="27"/>
        <end position="715"/>
    </location>
</feature>
<dbReference type="SUPFAM" id="SSF49785">
    <property type="entry name" value="Galactose-binding domain-like"/>
    <property type="match status" value="2"/>
</dbReference>
<dbReference type="Gene3D" id="3.20.20.80">
    <property type="entry name" value="Glycosidases"/>
    <property type="match status" value="1"/>
</dbReference>
<organism evidence="7 8">
    <name type="scientific">Fistulifera solaris</name>
    <name type="common">Oleaginous diatom</name>
    <dbReference type="NCBI Taxonomy" id="1519565"/>
    <lineage>
        <taxon>Eukaryota</taxon>
        <taxon>Sar</taxon>
        <taxon>Stramenopiles</taxon>
        <taxon>Ochrophyta</taxon>
        <taxon>Bacillariophyta</taxon>
        <taxon>Bacillariophyceae</taxon>
        <taxon>Bacillariophycidae</taxon>
        <taxon>Naviculales</taxon>
        <taxon>Naviculaceae</taxon>
        <taxon>Fistulifera</taxon>
    </lineage>
</organism>
<dbReference type="InterPro" id="IPR001547">
    <property type="entry name" value="Glyco_hydro_5"/>
</dbReference>
<dbReference type="PROSITE" id="PS51175">
    <property type="entry name" value="CBM6"/>
    <property type="match status" value="1"/>
</dbReference>
<gene>
    <name evidence="7" type="ORF">FisN_24Hh011</name>
</gene>
<comment type="caution">
    <text evidence="7">The sequence shown here is derived from an EMBL/GenBank/DDBJ whole genome shotgun (WGS) entry which is preliminary data.</text>
</comment>
<dbReference type="OrthoDB" id="1887033at2759"/>
<dbReference type="Proteomes" id="UP000198406">
    <property type="component" value="Unassembled WGS sequence"/>
</dbReference>